<feature type="transmembrane region" description="Helical" evidence="1">
    <location>
        <begin position="61"/>
        <end position="81"/>
    </location>
</feature>
<dbReference type="RefSeq" id="WP_120188967.1">
    <property type="nucleotide sequence ID" value="NZ_MCHY01000007.1"/>
</dbReference>
<evidence type="ECO:0008006" key="4">
    <source>
        <dbReference type="Google" id="ProtNLM"/>
    </source>
</evidence>
<evidence type="ECO:0000313" key="2">
    <source>
        <dbReference type="EMBL" id="RKD25143.1"/>
    </source>
</evidence>
<dbReference type="EMBL" id="MCHY01000007">
    <property type="protein sequence ID" value="RKD25143.1"/>
    <property type="molecule type" value="Genomic_DNA"/>
</dbReference>
<keyword evidence="1" id="KW-0472">Membrane</keyword>
<dbReference type="InterPro" id="IPR007165">
    <property type="entry name" value="Phage_holin_4_2"/>
</dbReference>
<feature type="transmembrane region" description="Helical" evidence="1">
    <location>
        <begin position="87"/>
        <end position="105"/>
    </location>
</feature>
<dbReference type="Pfam" id="PF04020">
    <property type="entry name" value="Phage_holin_4_2"/>
    <property type="match status" value="1"/>
</dbReference>
<dbReference type="PANTHER" id="PTHR37309:SF1">
    <property type="entry name" value="SLR0284 PROTEIN"/>
    <property type="match status" value="1"/>
</dbReference>
<sequence length="118" mass="12822">MNILRHIIRFAVSALVLLIVGWLVPGFTLAGYWTAFVAAVIIALIGWGLEAMMGPRVSPYSRGFVGFIVSAIVIYVTQFFISGFRVTILGALLAAIVIGVVDWFAPAKPRLADPDHHL</sequence>
<name>A0A419SM32_9BACL</name>
<evidence type="ECO:0000256" key="1">
    <source>
        <dbReference type="SAM" id="Phobius"/>
    </source>
</evidence>
<keyword evidence="1" id="KW-0812">Transmembrane</keyword>
<gene>
    <name evidence="2" type="ORF">BEP19_03755</name>
</gene>
<organism evidence="2 3">
    <name type="scientific">Ammoniphilus oxalaticus</name>
    <dbReference type="NCBI Taxonomy" id="66863"/>
    <lineage>
        <taxon>Bacteria</taxon>
        <taxon>Bacillati</taxon>
        <taxon>Bacillota</taxon>
        <taxon>Bacilli</taxon>
        <taxon>Bacillales</taxon>
        <taxon>Paenibacillaceae</taxon>
        <taxon>Aneurinibacillus group</taxon>
        <taxon>Ammoniphilus</taxon>
    </lineage>
</organism>
<protein>
    <recommendedName>
        <fullName evidence="4">Phage holin family protein</fullName>
    </recommendedName>
</protein>
<dbReference type="Proteomes" id="UP000284219">
    <property type="component" value="Unassembled WGS sequence"/>
</dbReference>
<dbReference type="OrthoDB" id="1701386at2"/>
<dbReference type="AlphaFoldDB" id="A0A419SM32"/>
<comment type="caution">
    <text evidence="2">The sequence shown here is derived from an EMBL/GenBank/DDBJ whole genome shotgun (WGS) entry which is preliminary data.</text>
</comment>
<evidence type="ECO:0000313" key="3">
    <source>
        <dbReference type="Proteomes" id="UP000284219"/>
    </source>
</evidence>
<keyword evidence="1" id="KW-1133">Transmembrane helix</keyword>
<dbReference type="PANTHER" id="PTHR37309">
    <property type="entry name" value="SLR0284 PROTEIN"/>
    <property type="match status" value="1"/>
</dbReference>
<proteinExistence type="predicted"/>
<feature type="transmembrane region" description="Helical" evidence="1">
    <location>
        <begin position="30"/>
        <end position="49"/>
    </location>
</feature>
<feature type="transmembrane region" description="Helical" evidence="1">
    <location>
        <begin position="7"/>
        <end position="24"/>
    </location>
</feature>
<reference evidence="2 3" key="1">
    <citation type="submission" date="2016-08" db="EMBL/GenBank/DDBJ databases">
        <title>Novel Firmicute Genomes.</title>
        <authorList>
            <person name="Poppleton D.I."/>
            <person name="Gribaldo S."/>
        </authorList>
    </citation>
    <scope>NUCLEOTIDE SEQUENCE [LARGE SCALE GENOMIC DNA]</scope>
    <source>
        <strain evidence="2 3">RAOx-1</strain>
    </source>
</reference>
<accession>A0A419SM32</accession>
<keyword evidence="3" id="KW-1185">Reference proteome</keyword>